<sequence>MHDQMSHQEMTSLAVQHRADTQGVADALTVAAAGPGRG</sequence>
<organism evidence="1 2">
    <name type="scientific">Sphaerisporangium siamense</name>
    <dbReference type="NCBI Taxonomy" id="795645"/>
    <lineage>
        <taxon>Bacteria</taxon>
        <taxon>Bacillati</taxon>
        <taxon>Actinomycetota</taxon>
        <taxon>Actinomycetes</taxon>
        <taxon>Streptosporangiales</taxon>
        <taxon>Streptosporangiaceae</taxon>
        <taxon>Sphaerisporangium</taxon>
    </lineage>
</organism>
<keyword evidence="2" id="KW-1185">Reference proteome</keyword>
<dbReference type="Proteomes" id="UP000542210">
    <property type="component" value="Unassembled WGS sequence"/>
</dbReference>
<protein>
    <submittedName>
        <fullName evidence="1">Uncharacterized protein</fullName>
    </submittedName>
</protein>
<dbReference type="AlphaFoldDB" id="A0A7W7D8J3"/>
<comment type="caution">
    <text evidence="1">The sequence shown here is derived from an EMBL/GenBank/DDBJ whole genome shotgun (WGS) entry which is preliminary data.</text>
</comment>
<evidence type="ECO:0000313" key="1">
    <source>
        <dbReference type="EMBL" id="MBB4702283.1"/>
    </source>
</evidence>
<evidence type="ECO:0000313" key="2">
    <source>
        <dbReference type="Proteomes" id="UP000542210"/>
    </source>
</evidence>
<gene>
    <name evidence="1" type="ORF">BJ982_003827</name>
</gene>
<reference evidence="1 2" key="1">
    <citation type="submission" date="2020-08" db="EMBL/GenBank/DDBJ databases">
        <title>Sequencing the genomes of 1000 actinobacteria strains.</title>
        <authorList>
            <person name="Klenk H.-P."/>
        </authorList>
    </citation>
    <scope>NUCLEOTIDE SEQUENCE [LARGE SCALE GENOMIC DNA]</scope>
    <source>
        <strain evidence="1 2">DSM 45784</strain>
    </source>
</reference>
<dbReference type="EMBL" id="JACHND010000001">
    <property type="protein sequence ID" value="MBB4702283.1"/>
    <property type="molecule type" value="Genomic_DNA"/>
</dbReference>
<accession>A0A7W7D8J3</accession>
<name>A0A7W7D8J3_9ACTN</name>
<proteinExistence type="predicted"/>